<dbReference type="Pfam" id="PF02311">
    <property type="entry name" value="AraC_binding"/>
    <property type="match status" value="1"/>
</dbReference>
<dbReference type="InterPro" id="IPR037923">
    <property type="entry name" value="HTH-like"/>
</dbReference>
<dbReference type="Proteomes" id="UP000272474">
    <property type="component" value="Unassembled WGS sequence"/>
</dbReference>
<dbReference type="GO" id="GO:0043565">
    <property type="term" value="F:sequence-specific DNA binding"/>
    <property type="evidence" value="ECO:0007669"/>
    <property type="project" value="InterPro"/>
</dbReference>
<comment type="caution">
    <text evidence="5">The sequence shown here is derived from an EMBL/GenBank/DDBJ whole genome shotgun (WGS) entry which is preliminary data.</text>
</comment>
<dbReference type="InterPro" id="IPR018060">
    <property type="entry name" value="HTH_AraC"/>
</dbReference>
<dbReference type="AlphaFoldDB" id="A0A3A9Z6C3"/>
<accession>A0A3A9Z6C3</accession>
<keyword evidence="1" id="KW-0805">Transcription regulation</keyword>
<evidence type="ECO:0000256" key="2">
    <source>
        <dbReference type="ARBA" id="ARBA00023125"/>
    </source>
</evidence>
<dbReference type="RefSeq" id="WP_120677393.1">
    <property type="nucleotide sequence ID" value="NZ_RBAL01000004.1"/>
</dbReference>
<feature type="domain" description="HTH araC/xylS-type" evidence="4">
    <location>
        <begin position="173"/>
        <end position="270"/>
    </location>
</feature>
<keyword evidence="2" id="KW-0238">DNA-binding</keyword>
<dbReference type="Pfam" id="PF12833">
    <property type="entry name" value="HTH_18"/>
    <property type="match status" value="1"/>
</dbReference>
<evidence type="ECO:0000313" key="5">
    <source>
        <dbReference type="EMBL" id="RKN43823.1"/>
    </source>
</evidence>
<dbReference type="Gene3D" id="2.60.120.10">
    <property type="entry name" value="Jelly Rolls"/>
    <property type="match status" value="1"/>
</dbReference>
<dbReference type="PROSITE" id="PS01124">
    <property type="entry name" value="HTH_ARAC_FAMILY_2"/>
    <property type="match status" value="1"/>
</dbReference>
<sequence length="281" mass="30708">MSGNGARPETRISAWRPAVAGIAEVFHARFTDHAYPLHTHRTWDLMILDEGCVDFAVDRHRHGVTGADAVVLLPPGVPHDGRTVTPAGFRKRVLYLDDRVLPERLAGAAVGIPVHADVLLRRRLHQLHLALGSADGAFEAESRLAFVRERLLARLGAPVRTRTPGREAAPLAAALRELLDARLRGGVTLAEAGALLHAHPTHLIRCFRRAYGLPPHAYLTGRRVERARHLLLEGLRPAEVAAAVGFHDQAHLNRHFTRHVGVPPGRFAASSGARAIRWPGP</sequence>
<dbReference type="SUPFAM" id="SSF46689">
    <property type="entry name" value="Homeodomain-like"/>
    <property type="match status" value="2"/>
</dbReference>
<reference evidence="5 6" key="1">
    <citation type="journal article" date="2014" name="Int. J. Syst. Evol. Microbiol.">
        <title>Streptomyces hoynatensis sp. nov., isolated from deep marine sediment.</title>
        <authorList>
            <person name="Veyisoglu A."/>
            <person name="Sahin N."/>
        </authorList>
    </citation>
    <scope>NUCLEOTIDE SEQUENCE [LARGE SCALE GENOMIC DNA]</scope>
    <source>
        <strain evidence="5 6">KCTC 29097</strain>
    </source>
</reference>
<dbReference type="EMBL" id="RBAL01000004">
    <property type="protein sequence ID" value="RKN43823.1"/>
    <property type="molecule type" value="Genomic_DNA"/>
</dbReference>
<evidence type="ECO:0000256" key="3">
    <source>
        <dbReference type="ARBA" id="ARBA00023163"/>
    </source>
</evidence>
<protein>
    <submittedName>
        <fullName evidence="5">AraC family transcriptional regulator</fullName>
    </submittedName>
</protein>
<keyword evidence="3" id="KW-0804">Transcription</keyword>
<dbReference type="InterPro" id="IPR050204">
    <property type="entry name" value="AraC_XylS_family_regulators"/>
</dbReference>
<dbReference type="PANTHER" id="PTHR46796:SF2">
    <property type="entry name" value="TRANSCRIPTIONAL REGULATORY PROTEIN"/>
    <property type="match status" value="1"/>
</dbReference>
<evidence type="ECO:0000256" key="1">
    <source>
        <dbReference type="ARBA" id="ARBA00023015"/>
    </source>
</evidence>
<dbReference type="GO" id="GO:0003700">
    <property type="term" value="F:DNA-binding transcription factor activity"/>
    <property type="evidence" value="ECO:0007669"/>
    <property type="project" value="InterPro"/>
</dbReference>
<dbReference type="SMART" id="SM00342">
    <property type="entry name" value="HTH_ARAC"/>
    <property type="match status" value="1"/>
</dbReference>
<dbReference type="OrthoDB" id="3172070at2"/>
<evidence type="ECO:0000259" key="4">
    <source>
        <dbReference type="PROSITE" id="PS01124"/>
    </source>
</evidence>
<keyword evidence="6" id="KW-1185">Reference proteome</keyword>
<dbReference type="Gene3D" id="1.10.10.60">
    <property type="entry name" value="Homeodomain-like"/>
    <property type="match status" value="2"/>
</dbReference>
<dbReference type="InterPro" id="IPR003313">
    <property type="entry name" value="AraC-bd"/>
</dbReference>
<dbReference type="SUPFAM" id="SSF51215">
    <property type="entry name" value="Regulatory protein AraC"/>
    <property type="match status" value="1"/>
</dbReference>
<proteinExistence type="predicted"/>
<organism evidence="5 6">
    <name type="scientific">Streptomyces hoynatensis</name>
    <dbReference type="NCBI Taxonomy" id="1141874"/>
    <lineage>
        <taxon>Bacteria</taxon>
        <taxon>Bacillati</taxon>
        <taxon>Actinomycetota</taxon>
        <taxon>Actinomycetes</taxon>
        <taxon>Kitasatosporales</taxon>
        <taxon>Streptomycetaceae</taxon>
        <taxon>Streptomyces</taxon>
    </lineage>
</organism>
<dbReference type="InterPro" id="IPR009057">
    <property type="entry name" value="Homeodomain-like_sf"/>
</dbReference>
<dbReference type="PANTHER" id="PTHR46796">
    <property type="entry name" value="HTH-TYPE TRANSCRIPTIONAL ACTIVATOR RHAS-RELATED"/>
    <property type="match status" value="1"/>
</dbReference>
<name>A0A3A9Z6C3_9ACTN</name>
<evidence type="ECO:0000313" key="6">
    <source>
        <dbReference type="Proteomes" id="UP000272474"/>
    </source>
</evidence>
<dbReference type="InterPro" id="IPR014710">
    <property type="entry name" value="RmlC-like_jellyroll"/>
</dbReference>
<gene>
    <name evidence="5" type="ORF">D7294_08915</name>
</gene>